<reference evidence="2" key="1">
    <citation type="submission" date="2022-01" db="EMBL/GenBank/DDBJ databases">
        <title>Genome Sequence Resource for Two Populations of Ditylenchus destructor, the Migratory Endoparasitic Phytonematode.</title>
        <authorList>
            <person name="Zhang H."/>
            <person name="Lin R."/>
            <person name="Xie B."/>
        </authorList>
    </citation>
    <scope>NUCLEOTIDE SEQUENCE</scope>
    <source>
        <strain evidence="2">BazhouSP</strain>
    </source>
</reference>
<comment type="caution">
    <text evidence="2">The sequence shown here is derived from an EMBL/GenBank/DDBJ whole genome shotgun (WGS) entry which is preliminary data.</text>
</comment>
<evidence type="ECO:0000313" key="2">
    <source>
        <dbReference type="EMBL" id="KAI1691659.1"/>
    </source>
</evidence>
<proteinExistence type="predicted"/>
<feature type="coiled-coil region" evidence="1">
    <location>
        <begin position="176"/>
        <end position="210"/>
    </location>
</feature>
<dbReference type="Proteomes" id="UP001201812">
    <property type="component" value="Unassembled WGS sequence"/>
</dbReference>
<evidence type="ECO:0000256" key="1">
    <source>
        <dbReference type="SAM" id="Coils"/>
    </source>
</evidence>
<gene>
    <name evidence="2" type="ORF">DdX_21743</name>
</gene>
<accession>A0AAD4MIJ9</accession>
<feature type="coiled-coil region" evidence="1">
    <location>
        <begin position="61"/>
        <end position="151"/>
    </location>
</feature>
<name>A0AAD4MIJ9_9BILA</name>
<organism evidence="2 3">
    <name type="scientific">Ditylenchus destructor</name>
    <dbReference type="NCBI Taxonomy" id="166010"/>
    <lineage>
        <taxon>Eukaryota</taxon>
        <taxon>Metazoa</taxon>
        <taxon>Ecdysozoa</taxon>
        <taxon>Nematoda</taxon>
        <taxon>Chromadorea</taxon>
        <taxon>Rhabditida</taxon>
        <taxon>Tylenchina</taxon>
        <taxon>Tylenchomorpha</taxon>
        <taxon>Sphaerularioidea</taxon>
        <taxon>Anguinidae</taxon>
        <taxon>Anguininae</taxon>
        <taxon>Ditylenchus</taxon>
    </lineage>
</organism>
<dbReference type="AlphaFoldDB" id="A0AAD4MIJ9"/>
<keyword evidence="1" id="KW-0175">Coiled coil</keyword>
<sequence length="329" mass="37334">MSHRVKEWSKVREVCPDCLERFNPRTAFRKRLHFDMVPSSDNKTQGENNETVQDDSLRAANEALMYQLEESKAEMDAAQARVKELVESVRELETKLQDSEAQHRQTSERNQQLTNHLHTLVAKNRVTLDKNRDLELELSNSQAKTRDLEAKFGQIDVNHLITYLDQKSESLKSCQISNLKNALEAQNNEIVRLNESLKNKNIELENERKLRFSIAERLGKKEEEAANLSGSNQLLRPIIRYTTASDLTLLSTLRWARKLNWPAQLMGTIFMSGPGNFSAWSKSLAPISGLLDGYSFGMVFTTLIYIASGDIDASGFGLTRTSSGNLWSP</sequence>
<protein>
    <submittedName>
        <fullName evidence="2">Uncharacterized protein</fullName>
    </submittedName>
</protein>
<evidence type="ECO:0000313" key="3">
    <source>
        <dbReference type="Proteomes" id="UP001201812"/>
    </source>
</evidence>
<dbReference type="EMBL" id="JAKKPZ010000887">
    <property type="protein sequence ID" value="KAI1691659.1"/>
    <property type="molecule type" value="Genomic_DNA"/>
</dbReference>
<keyword evidence="3" id="KW-1185">Reference proteome</keyword>